<dbReference type="Proteomes" id="UP000245474">
    <property type="component" value="Unassembled WGS sequence"/>
</dbReference>
<evidence type="ECO:0000256" key="1">
    <source>
        <dbReference type="SAM" id="Phobius"/>
    </source>
</evidence>
<proteinExistence type="predicted"/>
<accession>A0A2U2N9G6</accession>
<feature type="transmembrane region" description="Helical" evidence="1">
    <location>
        <begin position="91"/>
        <end position="111"/>
    </location>
</feature>
<dbReference type="RefSeq" id="WP_109675271.1">
    <property type="nucleotide sequence ID" value="NZ_CP086615.1"/>
</dbReference>
<comment type="caution">
    <text evidence="2">The sequence shown here is derived from an EMBL/GenBank/DDBJ whole genome shotgun (WGS) entry which is preliminary data.</text>
</comment>
<evidence type="ECO:0008006" key="4">
    <source>
        <dbReference type="Google" id="ProtNLM"/>
    </source>
</evidence>
<sequence>MTAKWINYLIRGIFVLIGLSLLLLSVSMVAMSLISVIQDALKGEFHVSALLDNASIIVISAAVLDLGKFFFEEQVTGGRDMSHIDEVRSSLTKFMTIILIAMSLEGLLMVFEVSTSEQLSELVYPAILFATTISGIVAIGLFQWLTRRAPPIIGRGNAPGRREEETPSSDS</sequence>
<keyword evidence="1" id="KW-0472">Membrane</keyword>
<gene>
    <name evidence="2" type="ORF">DEM34_00860</name>
</gene>
<organism evidence="2 3">
    <name type="scientific">Sediminicurvatus halobius</name>
    <dbReference type="NCBI Taxonomy" id="2182432"/>
    <lineage>
        <taxon>Bacteria</taxon>
        <taxon>Pseudomonadati</taxon>
        <taxon>Pseudomonadota</taxon>
        <taxon>Gammaproteobacteria</taxon>
        <taxon>Chromatiales</taxon>
        <taxon>Ectothiorhodospiraceae</taxon>
        <taxon>Sediminicurvatus</taxon>
    </lineage>
</organism>
<evidence type="ECO:0000313" key="3">
    <source>
        <dbReference type="Proteomes" id="UP000245474"/>
    </source>
</evidence>
<name>A0A2U2N9G6_9GAMM</name>
<protein>
    <recommendedName>
        <fullName evidence="4">GNAT family acetyltransferase</fullName>
    </recommendedName>
</protein>
<dbReference type="AlphaFoldDB" id="A0A2U2N9G6"/>
<feature type="transmembrane region" description="Helical" evidence="1">
    <location>
        <begin position="12"/>
        <end position="34"/>
    </location>
</feature>
<keyword evidence="1" id="KW-1133">Transmembrane helix</keyword>
<keyword evidence="1" id="KW-0812">Transmembrane</keyword>
<feature type="transmembrane region" description="Helical" evidence="1">
    <location>
        <begin position="54"/>
        <end position="71"/>
    </location>
</feature>
<evidence type="ECO:0000313" key="2">
    <source>
        <dbReference type="EMBL" id="PWG65846.1"/>
    </source>
</evidence>
<reference evidence="2 3" key="1">
    <citation type="submission" date="2018-05" db="EMBL/GenBank/DDBJ databases">
        <title>Spiribacter halobius sp. nov., a moderately halophilic bacterium isolated from marine solar saltern.</title>
        <authorList>
            <person name="Zheng W.-S."/>
            <person name="Lu D.-C."/>
            <person name="Du Z.-J."/>
        </authorList>
    </citation>
    <scope>NUCLEOTIDE SEQUENCE [LARGE SCALE GENOMIC DNA]</scope>
    <source>
        <strain evidence="2 3">E85</strain>
    </source>
</reference>
<dbReference type="EMBL" id="QFFI01000001">
    <property type="protein sequence ID" value="PWG65846.1"/>
    <property type="molecule type" value="Genomic_DNA"/>
</dbReference>
<keyword evidence="3" id="KW-1185">Reference proteome</keyword>
<feature type="transmembrane region" description="Helical" evidence="1">
    <location>
        <begin position="123"/>
        <end position="145"/>
    </location>
</feature>